<feature type="compositionally biased region" description="Gly residues" evidence="1">
    <location>
        <begin position="224"/>
        <end position="237"/>
    </location>
</feature>
<dbReference type="Proteomes" id="UP000295070">
    <property type="component" value="Chromosome 7"/>
</dbReference>
<accession>A0A484D6T7</accession>
<organism evidence="3 4">
    <name type="scientific">Perca flavescens</name>
    <name type="common">American yellow perch</name>
    <name type="synonym">Morone flavescens</name>
    <dbReference type="NCBI Taxonomy" id="8167"/>
    <lineage>
        <taxon>Eukaryota</taxon>
        <taxon>Metazoa</taxon>
        <taxon>Chordata</taxon>
        <taxon>Craniata</taxon>
        <taxon>Vertebrata</taxon>
        <taxon>Euteleostomi</taxon>
        <taxon>Actinopterygii</taxon>
        <taxon>Neopterygii</taxon>
        <taxon>Teleostei</taxon>
        <taxon>Neoteleostei</taxon>
        <taxon>Acanthomorphata</taxon>
        <taxon>Eupercaria</taxon>
        <taxon>Perciformes</taxon>
        <taxon>Percoidei</taxon>
        <taxon>Percidae</taxon>
        <taxon>Percinae</taxon>
        <taxon>Perca</taxon>
    </lineage>
</organism>
<gene>
    <name evidence="3" type="ORF">EPR50_G00081060</name>
</gene>
<dbReference type="STRING" id="8167.A0A484D6T7"/>
<dbReference type="PANTHER" id="PTHR37862">
    <property type="entry name" value="FANCONI ANEMIA CORE COMPLEX-ASSOCIATED PROTEIN 20"/>
    <property type="match status" value="1"/>
</dbReference>
<sequence>MAETYSKSKLKRNKPSVKDVQPGTGSRGTVKRSPTETAEAGRSAWWTSEQLPAVESLWALCALPCLENRHRDLVPDLPHPSTARPTALKSGEQRWCDLSEDVAPFPEPSPPSPRTRSSPSPSPRELSVLTEPVPDPADRQLSSRGSQRPRPSLHGWEGPPPSAGPSRAGGSEGRRGREAGPLDRQLLTGQAKVSDSRVPLQRKGEDREEEEGQREVEEEEEGQSRGGGDGGAAGGAGLQSCPMCLLDFPVGFTQMDCDGHLAQCLSEVNVDMTW</sequence>
<comment type="caution">
    <text evidence="3">The sequence shown here is derived from an EMBL/GenBank/DDBJ whole genome shotgun (WGS) entry which is preliminary data.</text>
</comment>
<dbReference type="PANTHER" id="PTHR37862:SF1">
    <property type="entry name" value="FANCONI ANEMIA CORE COMPLEX-ASSOCIATED PROTEIN 20"/>
    <property type="match status" value="1"/>
</dbReference>
<keyword evidence="4" id="KW-1185">Reference proteome</keyword>
<feature type="region of interest" description="Disordered" evidence="1">
    <location>
        <begin position="74"/>
        <end position="239"/>
    </location>
</feature>
<dbReference type="InterPro" id="IPR052689">
    <property type="entry name" value="FA_core_complex_assoc"/>
</dbReference>
<proteinExistence type="predicted"/>
<evidence type="ECO:0000256" key="1">
    <source>
        <dbReference type="SAM" id="MobiDB-lite"/>
    </source>
</evidence>
<dbReference type="EMBL" id="SCKG01000007">
    <property type="protein sequence ID" value="TDH10902.1"/>
    <property type="molecule type" value="Genomic_DNA"/>
</dbReference>
<dbReference type="GO" id="GO:0043130">
    <property type="term" value="F:ubiquitin binding"/>
    <property type="evidence" value="ECO:0007669"/>
    <property type="project" value="InterPro"/>
</dbReference>
<feature type="compositionally biased region" description="Acidic residues" evidence="1">
    <location>
        <begin position="207"/>
        <end position="221"/>
    </location>
</feature>
<dbReference type="PROSITE" id="PS51906">
    <property type="entry name" value="ZF_UBZ2"/>
    <property type="match status" value="1"/>
</dbReference>
<dbReference type="InterPro" id="IPR031490">
    <property type="entry name" value="UBZ2_FAAP20"/>
</dbReference>
<evidence type="ECO:0000259" key="2">
    <source>
        <dbReference type="PROSITE" id="PS51906"/>
    </source>
</evidence>
<reference evidence="3 4" key="1">
    <citation type="submission" date="2019-01" db="EMBL/GenBank/DDBJ databases">
        <title>A chromosome-scale genome assembly of the yellow perch, Perca flavescens.</title>
        <authorList>
            <person name="Feron R."/>
            <person name="Morvezen R."/>
            <person name="Bestin A."/>
            <person name="Haffray P."/>
            <person name="Klopp C."/>
            <person name="Zahm M."/>
            <person name="Cabau C."/>
            <person name="Roques C."/>
            <person name="Donnadieu C."/>
            <person name="Bouchez O."/>
            <person name="Christie M."/>
            <person name="Larson W."/>
            <person name="Guiguen Y."/>
        </authorList>
    </citation>
    <scope>NUCLEOTIDE SEQUENCE [LARGE SCALE GENOMIC DNA]</scope>
    <source>
        <strain evidence="3">YP-PL-M2</strain>
        <tissue evidence="3">Blood</tissue>
    </source>
</reference>
<dbReference type="Pfam" id="PF15750">
    <property type="entry name" value="UBZ_FAAP20"/>
    <property type="match status" value="1"/>
</dbReference>
<evidence type="ECO:0000313" key="3">
    <source>
        <dbReference type="EMBL" id="TDH10902.1"/>
    </source>
</evidence>
<evidence type="ECO:0000313" key="4">
    <source>
        <dbReference type="Proteomes" id="UP000295070"/>
    </source>
</evidence>
<protein>
    <recommendedName>
        <fullName evidence="2">UBZ2-type domain-containing protein</fullName>
    </recommendedName>
</protein>
<dbReference type="GO" id="GO:0043240">
    <property type="term" value="C:Fanconi anaemia nuclear complex"/>
    <property type="evidence" value="ECO:0007669"/>
    <property type="project" value="TreeGrafter"/>
</dbReference>
<name>A0A484D6T7_PERFV</name>
<feature type="domain" description="UBZ2-type" evidence="2">
    <location>
        <begin position="238"/>
        <end position="274"/>
    </location>
</feature>
<feature type="compositionally biased region" description="Basic and acidic residues" evidence="1">
    <location>
        <begin position="172"/>
        <end position="181"/>
    </location>
</feature>
<feature type="region of interest" description="Disordered" evidence="1">
    <location>
        <begin position="1"/>
        <end position="43"/>
    </location>
</feature>
<dbReference type="AlphaFoldDB" id="A0A484D6T7"/>